<dbReference type="Proteomes" id="UP000002593">
    <property type="component" value="Chromosome"/>
</dbReference>
<dbReference type="PANTHER" id="PTHR42957:SF1">
    <property type="entry name" value="HELICASE MJ1565-RELATED"/>
    <property type="match status" value="1"/>
</dbReference>
<dbReference type="InterPro" id="IPR008571">
    <property type="entry name" value="HerA-like"/>
</dbReference>
<dbReference type="Pfam" id="PF01935">
    <property type="entry name" value="DUF87"/>
    <property type="match status" value="1"/>
</dbReference>
<protein>
    <recommendedName>
        <fullName evidence="6">AAA+ ATPase domain-containing protein</fullName>
    </recommendedName>
</protein>
<dbReference type="eggNOG" id="arCOG00285">
    <property type="taxonomic scope" value="Archaea"/>
</dbReference>
<dbReference type="GeneID" id="4782803"/>
<dbReference type="SUPFAM" id="SSF52540">
    <property type="entry name" value="P-loop containing nucleoside triphosphate hydrolases"/>
    <property type="match status" value="1"/>
</dbReference>
<dbReference type="InterPro" id="IPR002789">
    <property type="entry name" value="HerA_central"/>
</dbReference>
<sequence length="641" mass="71201">MLRYGPITARVAVLDTRLLASLAAVAITLALVLALGYPLQIPIAVAAVIVPLTTSSAVVSAIALIYLAVSSIVFALETLGDLSMQLLLYPVTPLIGREIQPELSLEVVFAAALTSTAALINLGLLAFFGVRYFRGVYVDEFMEKLSKHNLRDSLCKNPHQVLYLTTAYTLPLYATLKVIYATSRTPIFYDTTVLAVTPLVLIALSANAGAHETDKMAILPLEVLLAGVTTPIAPYTVLALIAALNLEELEAARTLEARRAEPIGYALAYLAKLPRRKYRIEGHIGAGYIYWWERLRKPIPYKPLLSRPIHALVTGVTGSGKTTLASRIIMAAIETHNDLAVVVIDPHGEYKAKLSDRIPLIHLDVSKISINPLDHMGFNPSERIVELVELFRKLFRLGPLQAELLEEALRLAYEAKGIMLEDPTTWNREPPTLRDLTQILARIARNDERGLRLLMHIRSLELSLFSGRTINPREMLRPGHVTIIDLSGTPSTVQQVLTVNTLLRRLYTYFKQRGQSDKLDFLIVIDEAHIFASRDVAGSIVGNYAAELRKYGVALLIITQQPNELDEMILANTLLRIVLRHDEPKVVKYLAQSLAVEVNEEHRAALELTLHIIKPGYAIIRDPEIRTPLLVRIDVEDLTRD</sequence>
<dbReference type="AlphaFoldDB" id="A2BMA8"/>
<dbReference type="EMBL" id="CP000493">
    <property type="protein sequence ID" value="ABM81119.1"/>
    <property type="molecule type" value="Genomic_DNA"/>
</dbReference>
<feature type="transmembrane region" description="Helical" evidence="5">
    <location>
        <begin position="218"/>
        <end position="244"/>
    </location>
</feature>
<dbReference type="GO" id="GO:0043138">
    <property type="term" value="F:3'-5' DNA helicase activity"/>
    <property type="evidence" value="ECO:0007669"/>
    <property type="project" value="UniProtKB-EC"/>
</dbReference>
<evidence type="ECO:0000313" key="7">
    <source>
        <dbReference type="EMBL" id="ABM81119.1"/>
    </source>
</evidence>
<dbReference type="Gene3D" id="3.40.50.300">
    <property type="entry name" value="P-loop containing nucleotide triphosphate hydrolases"/>
    <property type="match status" value="2"/>
</dbReference>
<dbReference type="SMART" id="SM00382">
    <property type="entry name" value="AAA"/>
    <property type="match status" value="1"/>
</dbReference>
<feature type="domain" description="AAA+ ATPase" evidence="6">
    <location>
        <begin position="307"/>
        <end position="585"/>
    </location>
</feature>
<evidence type="ECO:0000256" key="3">
    <source>
        <dbReference type="ARBA" id="ARBA00048954"/>
    </source>
</evidence>
<name>A2BMA8_HYPBU</name>
<dbReference type="KEGG" id="hbu:Hbut_1289"/>
<dbReference type="STRING" id="415426.Hbut_1289"/>
<keyword evidence="5" id="KW-1133">Transmembrane helix</keyword>
<comment type="catalytic activity">
    <reaction evidence="4">
        <text>ATP + H2O = ADP + phosphate + H(+)</text>
        <dbReference type="Rhea" id="RHEA:13065"/>
        <dbReference type="ChEBI" id="CHEBI:15377"/>
        <dbReference type="ChEBI" id="CHEBI:15378"/>
        <dbReference type="ChEBI" id="CHEBI:30616"/>
        <dbReference type="ChEBI" id="CHEBI:43474"/>
        <dbReference type="ChEBI" id="CHEBI:456216"/>
        <dbReference type="EC" id="5.6.2.4"/>
    </reaction>
</comment>
<dbReference type="GO" id="GO:0043139">
    <property type="term" value="F:5'-3' DNA helicase activity"/>
    <property type="evidence" value="ECO:0007669"/>
    <property type="project" value="UniProtKB-EC"/>
</dbReference>
<comment type="catalytic activity">
    <reaction evidence="3">
        <text>ATP + H2O = ADP + phosphate + H(+)</text>
        <dbReference type="Rhea" id="RHEA:13065"/>
        <dbReference type="ChEBI" id="CHEBI:15377"/>
        <dbReference type="ChEBI" id="CHEBI:15378"/>
        <dbReference type="ChEBI" id="CHEBI:30616"/>
        <dbReference type="ChEBI" id="CHEBI:43474"/>
        <dbReference type="ChEBI" id="CHEBI:456216"/>
        <dbReference type="EC" id="5.6.2.3"/>
    </reaction>
</comment>
<dbReference type="InterPro" id="IPR027417">
    <property type="entry name" value="P-loop_NTPase"/>
</dbReference>
<organism evidence="7 8">
    <name type="scientific">Hyperthermus butylicus (strain DSM 5456 / JCM 9403 / PLM1-5)</name>
    <dbReference type="NCBI Taxonomy" id="415426"/>
    <lineage>
        <taxon>Archaea</taxon>
        <taxon>Thermoproteota</taxon>
        <taxon>Thermoprotei</taxon>
        <taxon>Desulfurococcales</taxon>
        <taxon>Pyrodictiaceae</taxon>
        <taxon>Hyperthermus</taxon>
    </lineage>
</organism>
<dbReference type="EnsemblBacteria" id="ABM81119">
    <property type="protein sequence ID" value="ABM81119"/>
    <property type="gene ID" value="Hbut_1289"/>
</dbReference>
<evidence type="ECO:0000256" key="5">
    <source>
        <dbReference type="SAM" id="Phobius"/>
    </source>
</evidence>
<proteinExistence type="inferred from homology"/>
<feature type="transmembrane region" description="Helical" evidence="5">
    <location>
        <begin position="161"/>
        <end position="180"/>
    </location>
</feature>
<evidence type="ECO:0000313" key="8">
    <source>
        <dbReference type="Proteomes" id="UP000002593"/>
    </source>
</evidence>
<keyword evidence="5" id="KW-0812">Transmembrane</keyword>
<dbReference type="PANTHER" id="PTHR42957">
    <property type="entry name" value="HELICASE MJ1565-RELATED"/>
    <property type="match status" value="1"/>
</dbReference>
<keyword evidence="5" id="KW-0472">Membrane</keyword>
<gene>
    <name evidence="7" type="ordered locus">Hbut_1289</name>
</gene>
<dbReference type="HOGENOM" id="CLU_426781_0_0_2"/>
<reference evidence="7 8" key="1">
    <citation type="journal article" date="2007" name="Archaea">
        <title>The genome of Hyperthermus butylicus: a sulfur-reducing, peptide fermenting, neutrophilic Crenarchaeote growing up to 108 degrees C.</title>
        <authorList>
            <person name="Brugger K."/>
            <person name="Chen L."/>
            <person name="Stark M."/>
            <person name="Zibat A."/>
            <person name="Redder P."/>
            <person name="Ruepp A."/>
            <person name="Awayez M."/>
            <person name="She Q."/>
            <person name="Garrett R.A."/>
            <person name="Klenk H.P."/>
        </authorList>
    </citation>
    <scope>NUCLEOTIDE SEQUENCE [LARGE SCALE GENOMIC DNA]</scope>
    <source>
        <strain evidence="8">DSM 5456 / JCM 9403 / PLM1-5</strain>
    </source>
</reference>
<evidence type="ECO:0000259" key="6">
    <source>
        <dbReference type="SMART" id="SM00382"/>
    </source>
</evidence>
<keyword evidence="8" id="KW-1185">Reference proteome</keyword>
<comment type="catalytic activity">
    <reaction evidence="2">
        <text>Couples ATP hydrolysis with the unwinding of duplex DNA by translocating in the 3'-5' direction.</text>
        <dbReference type="EC" id="5.6.2.4"/>
    </reaction>
</comment>
<dbReference type="RefSeq" id="WP_011822437.1">
    <property type="nucleotide sequence ID" value="NC_008818.1"/>
</dbReference>
<comment type="similarity">
    <text evidence="1">Belongs to the HerA family.</text>
</comment>
<evidence type="ECO:0000256" key="1">
    <source>
        <dbReference type="ARBA" id="ARBA00007816"/>
    </source>
</evidence>
<evidence type="ECO:0000256" key="2">
    <source>
        <dbReference type="ARBA" id="ARBA00034617"/>
    </source>
</evidence>
<evidence type="ECO:0000256" key="4">
    <source>
        <dbReference type="ARBA" id="ARBA00048988"/>
    </source>
</evidence>
<dbReference type="OrthoDB" id="107033at2157"/>
<dbReference type="InterPro" id="IPR003593">
    <property type="entry name" value="AAA+_ATPase"/>
</dbReference>
<feature type="transmembrane region" description="Helical" evidence="5">
    <location>
        <begin position="187"/>
        <end position="206"/>
    </location>
</feature>
<feature type="transmembrane region" description="Helical" evidence="5">
    <location>
        <begin position="107"/>
        <end position="133"/>
    </location>
</feature>
<feature type="transmembrane region" description="Helical" evidence="5">
    <location>
        <begin position="43"/>
        <end position="76"/>
    </location>
</feature>
<accession>A2BMA8</accession>